<evidence type="ECO:0000256" key="3">
    <source>
        <dbReference type="ARBA" id="ARBA00022729"/>
    </source>
</evidence>
<dbReference type="InterPro" id="IPR000259">
    <property type="entry name" value="Adhesion_dom_fimbrial"/>
</dbReference>
<dbReference type="Pfam" id="PF00419">
    <property type="entry name" value="Fimbrial"/>
    <property type="match status" value="1"/>
</dbReference>
<dbReference type="InterPro" id="IPR050263">
    <property type="entry name" value="Bact_Fimbrial_Adh_Pro"/>
</dbReference>
<evidence type="ECO:0000259" key="7">
    <source>
        <dbReference type="Pfam" id="PF22003"/>
    </source>
</evidence>
<dbReference type="Proteomes" id="UP000268684">
    <property type="component" value="Chromosome II"/>
</dbReference>
<dbReference type="InterPro" id="IPR054160">
    <property type="entry name" value="MrkD_recept-bd"/>
</dbReference>
<feature type="signal peptide" evidence="5">
    <location>
        <begin position="1"/>
        <end position="22"/>
    </location>
</feature>
<evidence type="ECO:0000256" key="2">
    <source>
        <dbReference type="ARBA" id="ARBA00006671"/>
    </source>
</evidence>
<evidence type="ECO:0000256" key="4">
    <source>
        <dbReference type="ARBA" id="ARBA00023263"/>
    </source>
</evidence>
<dbReference type="GO" id="GO:0009289">
    <property type="term" value="C:pilus"/>
    <property type="evidence" value="ECO:0007669"/>
    <property type="project" value="UniProtKB-SubCell"/>
</dbReference>
<name>A0AAJ5T7U5_9BURK</name>
<gene>
    <name evidence="8" type="ORF">BSTAB16_5874</name>
</gene>
<evidence type="ECO:0000313" key="9">
    <source>
        <dbReference type="Proteomes" id="UP000268684"/>
    </source>
</evidence>
<organism evidence="8 9">
    <name type="scientific">Burkholderia stabilis</name>
    <dbReference type="NCBI Taxonomy" id="95485"/>
    <lineage>
        <taxon>Bacteria</taxon>
        <taxon>Pseudomonadati</taxon>
        <taxon>Pseudomonadota</taxon>
        <taxon>Betaproteobacteria</taxon>
        <taxon>Burkholderiales</taxon>
        <taxon>Burkholderiaceae</taxon>
        <taxon>Burkholderia</taxon>
        <taxon>Burkholderia cepacia complex</taxon>
    </lineage>
</organism>
<dbReference type="RefSeq" id="WP_122171173.1">
    <property type="nucleotide sequence ID" value="NZ_LR025743.1"/>
</dbReference>
<protein>
    <submittedName>
        <fullName evidence="8">Adhesin</fullName>
    </submittedName>
</protein>
<keyword evidence="3 5" id="KW-0732">Signal</keyword>
<feature type="chain" id="PRO_5042570723" evidence="5">
    <location>
        <begin position="23"/>
        <end position="346"/>
    </location>
</feature>
<comment type="similarity">
    <text evidence="2">Belongs to the fimbrial protein family.</text>
</comment>
<dbReference type="AlphaFoldDB" id="A0AAJ5T7U5"/>
<evidence type="ECO:0000313" key="8">
    <source>
        <dbReference type="EMBL" id="VBB15677.1"/>
    </source>
</evidence>
<dbReference type="PANTHER" id="PTHR33420">
    <property type="entry name" value="FIMBRIAL SUBUNIT ELFA-RELATED"/>
    <property type="match status" value="1"/>
</dbReference>
<feature type="domain" description="MrkD-like receptor binding" evidence="7">
    <location>
        <begin position="57"/>
        <end position="179"/>
    </location>
</feature>
<evidence type="ECO:0000256" key="5">
    <source>
        <dbReference type="SAM" id="SignalP"/>
    </source>
</evidence>
<dbReference type="SUPFAM" id="SSF49401">
    <property type="entry name" value="Bacterial adhesins"/>
    <property type="match status" value="1"/>
</dbReference>
<dbReference type="GO" id="GO:0043709">
    <property type="term" value="P:cell adhesion involved in single-species biofilm formation"/>
    <property type="evidence" value="ECO:0007669"/>
    <property type="project" value="TreeGrafter"/>
</dbReference>
<reference evidence="8 9" key="1">
    <citation type="submission" date="2017-11" db="EMBL/GenBank/DDBJ databases">
        <authorList>
            <person name="Seth-Smith MB H."/>
        </authorList>
    </citation>
    <scope>NUCLEOTIDE SEQUENCE [LARGE SCALE GENOMIC DNA]</scope>
    <source>
        <strain evidence="8">E</strain>
    </source>
</reference>
<keyword evidence="9" id="KW-1185">Reference proteome</keyword>
<dbReference type="InterPro" id="IPR036937">
    <property type="entry name" value="Adhesion_dom_fimbrial_sf"/>
</dbReference>
<dbReference type="GeneID" id="71058292"/>
<dbReference type="EMBL" id="LR025743">
    <property type="protein sequence ID" value="VBB15677.1"/>
    <property type="molecule type" value="Genomic_DNA"/>
</dbReference>
<dbReference type="PANTHER" id="PTHR33420:SF12">
    <property type="entry name" value="FIMBRIN-LIKE PROTEIN FIMI-RELATED"/>
    <property type="match status" value="1"/>
</dbReference>
<dbReference type="Gene3D" id="2.60.40.1090">
    <property type="entry name" value="Fimbrial-type adhesion domain"/>
    <property type="match status" value="1"/>
</dbReference>
<dbReference type="InterPro" id="IPR008966">
    <property type="entry name" value="Adhesion_dom_sf"/>
</dbReference>
<comment type="subcellular location">
    <subcellularLocation>
        <location evidence="1">Fimbrium</location>
    </subcellularLocation>
</comment>
<accession>A0AAJ5T7U5</accession>
<sequence>MKRFIYACLLAVMLVMPGWASANCTIRNAATGEVWGPWIPGEPKPLVYTAPGFNLSFNPNVPKGTLLFNKKIDFINTEGGIAFCQGGFKGVYHYPWRGAIPGALPGYSYIYSTNIPGVGISVEVSPTRYVPVYSQMGTMDRVTVLPGATSSLTIKLYKTGPITSGGVISGEMARLYGNDGYDGPLFSWRFGGVIVIDPQVPTCRVTTPAITVPLGNMPASTFTGVGTPSPGKPFNIELECSGIETGKNLNVYTTLTDHTNPGNVSDTLTLAKDSTATGIGIQVLNGSTVVKYGPDSSAIGNKNQWKAGAAGNGTFTIPLTARYIQTAPKVTPGMANGLATFTMSYQ</sequence>
<keyword evidence="4" id="KW-0281">Fimbrium</keyword>
<dbReference type="Gene3D" id="2.60.40.3310">
    <property type="match status" value="1"/>
</dbReference>
<evidence type="ECO:0000256" key="1">
    <source>
        <dbReference type="ARBA" id="ARBA00004561"/>
    </source>
</evidence>
<evidence type="ECO:0000259" key="6">
    <source>
        <dbReference type="Pfam" id="PF00419"/>
    </source>
</evidence>
<proteinExistence type="inferred from homology"/>
<dbReference type="Pfam" id="PF22003">
    <property type="entry name" value="MrkDrd"/>
    <property type="match status" value="1"/>
</dbReference>
<feature type="domain" description="Fimbrial-type adhesion" evidence="6">
    <location>
        <begin position="201"/>
        <end position="346"/>
    </location>
</feature>